<keyword evidence="1" id="KW-0812">Transmembrane</keyword>
<feature type="transmembrane region" description="Helical" evidence="1">
    <location>
        <begin position="503"/>
        <end position="524"/>
    </location>
</feature>
<keyword evidence="1" id="KW-1133">Transmembrane helix</keyword>
<gene>
    <name evidence="2" type="ORF">BaOVIS_017760</name>
</gene>
<feature type="transmembrane region" description="Helical" evidence="1">
    <location>
        <begin position="97"/>
        <end position="118"/>
    </location>
</feature>
<keyword evidence="3" id="KW-1185">Reference proteome</keyword>
<organism evidence="2 3">
    <name type="scientific">Babesia ovis</name>
    <dbReference type="NCBI Taxonomy" id="5869"/>
    <lineage>
        <taxon>Eukaryota</taxon>
        <taxon>Sar</taxon>
        <taxon>Alveolata</taxon>
        <taxon>Apicomplexa</taxon>
        <taxon>Aconoidasida</taxon>
        <taxon>Piroplasmida</taxon>
        <taxon>Babesiidae</taxon>
        <taxon>Babesia</taxon>
    </lineage>
</organism>
<name>A0A9W5WVJ4_BABOV</name>
<feature type="transmembrane region" description="Helical" evidence="1">
    <location>
        <begin position="390"/>
        <end position="423"/>
    </location>
</feature>
<dbReference type="Proteomes" id="UP001057455">
    <property type="component" value="Unassembled WGS sequence"/>
</dbReference>
<accession>A0A9W5WVJ4</accession>
<comment type="caution">
    <text evidence="2">The sequence shown here is derived from an EMBL/GenBank/DDBJ whole genome shotgun (WGS) entry which is preliminary data.</text>
</comment>
<evidence type="ECO:0000313" key="2">
    <source>
        <dbReference type="EMBL" id="GFE54372.1"/>
    </source>
</evidence>
<dbReference type="Pfam" id="PF04403">
    <property type="entry name" value="PqiA"/>
    <property type="match status" value="1"/>
</dbReference>
<sequence length="858" mass="97088">MVAEGIELPPVVNSQVSDGMVEDLDRVDDIEQPNIHEQLQLVVRRLSATKVDIPPNQSYGAASSAPSIGSVLFGCENRVLTHKISPSNLFWLRLYKVVLNLGVLLLVVAYSFYIIGLFEPILYLDPGEFTDPDIFQPFSETLPHSLITLYNQQAYFTVAVAGIFSITLPFVKMIVTIVAYVTAVAHRRIQLLLFFGEHPIEKSGIRQEDEGNIKYAREMLIILKLISKFQMVDVVVLLLNAVFLRSAVIWAKPGKGLLYLMIYCLFSIAGAQMINFAVEGEKSIFQTWYAIKYAILPEELSIIRTLSNTVSDDGSSVKGFEATVTKKRWFVSEDFICLMACLNILSCISLMTNEKMLTVAFTMDLRKIFAIDTTTMSYKEILSNVHNMDYGALSVIVLFFLCVLFPMIFSVLFIVCILGYNYCKRNEIGTRKSVEITDSDDDEPCLKYEWDISCTRFVFNICNIISEWSCGEVVALGTMAAYTSMTTADRVKVMIPPLNTCSALFMMGTYGISSFVLVALFYIWNQNVKFEFSHIRIYVKYLESPNRNHIARIMSENNLTEYVPKEPSGPLISTHHCAPPVRGSRLNFLSPYLEFIRTILYSKWLTNLFFGLLTAMTVLLAITAYTLSHESPHVNVKAMDSFMNNQMHEIFALAMKQMPDSVGDCNFKASPPTLPCSGNEPVFSTQNSVHFSLVWISGLRSLSLKKAEYFLSLERRMSFRLTFHIKNLQAYGKVASVEREGLKNMLAGVVKTEGDGFTMVVELSMACLNRSPQIRDLRVDHIKFNGLRLLGHLYTMINAFTNVEQMLSGLLTTEINRILSSRKQVLIWRGISFDLMEFVNLLVYQNWPAKFVCPAPER</sequence>
<reference evidence="2" key="1">
    <citation type="submission" date="2019-12" db="EMBL/GenBank/DDBJ databases">
        <title>Genome sequence of Babesia ovis.</title>
        <authorList>
            <person name="Yamagishi J."/>
            <person name="Sevinc F."/>
            <person name="Xuan X."/>
        </authorList>
    </citation>
    <scope>NUCLEOTIDE SEQUENCE</scope>
    <source>
        <strain evidence="2">Selcuk</strain>
    </source>
</reference>
<dbReference type="OrthoDB" id="363786at2759"/>
<feature type="transmembrane region" description="Helical" evidence="1">
    <location>
        <begin position="335"/>
        <end position="352"/>
    </location>
</feature>
<evidence type="ECO:0000313" key="3">
    <source>
        <dbReference type="Proteomes" id="UP001057455"/>
    </source>
</evidence>
<feature type="transmembrane region" description="Helical" evidence="1">
    <location>
        <begin position="608"/>
        <end position="627"/>
    </location>
</feature>
<proteinExistence type="predicted"/>
<feature type="transmembrane region" description="Helical" evidence="1">
    <location>
        <begin position="154"/>
        <end position="181"/>
    </location>
</feature>
<evidence type="ECO:0000256" key="1">
    <source>
        <dbReference type="SAM" id="Phobius"/>
    </source>
</evidence>
<keyword evidence="1" id="KW-0472">Membrane</keyword>
<dbReference type="EMBL" id="BLIY01000015">
    <property type="protein sequence ID" value="GFE54372.1"/>
    <property type="molecule type" value="Genomic_DNA"/>
</dbReference>
<feature type="transmembrane region" description="Helical" evidence="1">
    <location>
        <begin position="231"/>
        <end position="251"/>
    </location>
</feature>
<dbReference type="AlphaFoldDB" id="A0A9W5WVJ4"/>
<dbReference type="InterPro" id="IPR007498">
    <property type="entry name" value="PqiA-like"/>
</dbReference>
<protein>
    <submittedName>
        <fullName evidence="2">Uncharacterized protein</fullName>
    </submittedName>
</protein>
<feature type="transmembrane region" description="Helical" evidence="1">
    <location>
        <begin position="257"/>
        <end position="278"/>
    </location>
</feature>